<gene>
    <name evidence="1" type="ORF">JM93_02661</name>
</gene>
<reference evidence="1 2" key="1">
    <citation type="submission" date="2019-07" db="EMBL/GenBank/DDBJ databases">
        <title>Genomic Encyclopedia of Archaeal and Bacterial Type Strains, Phase II (KMG-II): from individual species to whole genera.</title>
        <authorList>
            <person name="Goeker M."/>
        </authorList>
    </citation>
    <scope>NUCLEOTIDE SEQUENCE [LARGE SCALE GENOMIC DNA]</scope>
    <source>
        <strain evidence="1 2">ATCC BAA-252</strain>
    </source>
</reference>
<evidence type="ECO:0000313" key="1">
    <source>
        <dbReference type="EMBL" id="TWI85954.1"/>
    </source>
</evidence>
<organism evidence="1 2">
    <name type="scientific">Roseibium hamelinense</name>
    <dbReference type="NCBI Taxonomy" id="150831"/>
    <lineage>
        <taxon>Bacteria</taxon>
        <taxon>Pseudomonadati</taxon>
        <taxon>Pseudomonadota</taxon>
        <taxon>Alphaproteobacteria</taxon>
        <taxon>Hyphomicrobiales</taxon>
        <taxon>Stappiaceae</taxon>
        <taxon>Roseibium</taxon>
    </lineage>
</organism>
<dbReference type="AlphaFoldDB" id="A0A562SYG6"/>
<evidence type="ECO:0008006" key="3">
    <source>
        <dbReference type="Google" id="ProtNLM"/>
    </source>
</evidence>
<sequence>MGTGAGAGFSIRPNFGVFSFFGVWPNIDVAKDQLCEAPVFRRYFSHAKRSCTFLLEPVSSRGAWDGFELPIDDPAPFQNWPVVALTRATINPFKARAFWRHVPAISDRAEQDKAQCFMIGTGELPWFRQVTFSVWRDEKALRRFARQTQSHGVAAKRAFSESWFLESCFSRFNLLGISGDWPGLQNVSELLEPRKRPDPQRLPTRSDEVLV</sequence>
<dbReference type="Proteomes" id="UP000320593">
    <property type="component" value="Unassembled WGS sequence"/>
</dbReference>
<accession>A0A562SYG6</accession>
<dbReference type="InterPro" id="IPR049574">
    <property type="entry name" value="CrtA-like"/>
</dbReference>
<dbReference type="EMBL" id="VLLF01000006">
    <property type="protein sequence ID" value="TWI85954.1"/>
    <property type="molecule type" value="Genomic_DNA"/>
</dbReference>
<protein>
    <recommendedName>
        <fullName evidence="3">Spheroidene monooxygenase</fullName>
    </recommendedName>
</protein>
<dbReference type="CDD" id="cd21650">
    <property type="entry name" value="CrtA-like"/>
    <property type="match status" value="1"/>
</dbReference>
<evidence type="ECO:0000313" key="2">
    <source>
        <dbReference type="Proteomes" id="UP000320593"/>
    </source>
</evidence>
<comment type="caution">
    <text evidence="1">The sequence shown here is derived from an EMBL/GenBank/DDBJ whole genome shotgun (WGS) entry which is preliminary data.</text>
</comment>
<proteinExistence type="predicted"/>
<keyword evidence="2" id="KW-1185">Reference proteome</keyword>
<name>A0A562SYG6_9HYPH</name>